<dbReference type="EMBL" id="MPKA01000062">
    <property type="protein sequence ID" value="OLU46620.1"/>
    <property type="molecule type" value="Genomic_DNA"/>
</dbReference>
<comment type="caution">
    <text evidence="1">The sequence shown here is derived from an EMBL/GenBank/DDBJ whole genome shotgun (WGS) entry which is preliminary data.</text>
</comment>
<keyword evidence="2" id="KW-1185">Reference proteome</keyword>
<dbReference type="GeneID" id="78275394"/>
<dbReference type="STRING" id="1862672.BO225_05465"/>
<proteinExistence type="predicted"/>
<reference evidence="1 2" key="1">
    <citation type="submission" date="2016-11" db="EMBL/GenBank/DDBJ databases">
        <title>Description of two novel members of the family Erysipelotrichaceae: Ileibacterium lipovorans gen. nov., sp. nov. and Dubosiella newyorkensis, gen. nov., sp. nov.</title>
        <authorList>
            <person name="Cox L.M."/>
            <person name="Sohn J."/>
            <person name="Tyrrell K.L."/>
            <person name="Citron D.M."/>
            <person name="Lawson P.A."/>
            <person name="Patel N.B."/>
            <person name="Iizumi T."/>
            <person name="Perez-Perez G.I."/>
            <person name="Goldstein E.J."/>
            <person name="Blaser M.J."/>
        </authorList>
    </citation>
    <scope>NUCLEOTIDE SEQUENCE [LARGE SCALE GENOMIC DNA]</scope>
    <source>
        <strain evidence="1 2">NYU-BL-A4</strain>
    </source>
</reference>
<protein>
    <submittedName>
        <fullName evidence="1">Uncharacterized protein</fullName>
    </submittedName>
</protein>
<gene>
    <name evidence="1" type="ORF">BO225_05465</name>
</gene>
<sequence>MADVKELAKARYELLVKGWCNNQDIQQFWPCGYRSAKKIMNEINEEVAKEGKKALEGGVHVSRLIKKLNTSETKIRKDYAELNGI</sequence>
<dbReference type="RefSeq" id="WP_076341268.1">
    <property type="nucleotide sequence ID" value="NZ_JBGNFS010000008.1"/>
</dbReference>
<dbReference type="AlphaFoldDB" id="A0A1U7NMV5"/>
<organism evidence="1 2">
    <name type="scientific">Dubosiella newyorkensis</name>
    <dbReference type="NCBI Taxonomy" id="1862672"/>
    <lineage>
        <taxon>Bacteria</taxon>
        <taxon>Bacillati</taxon>
        <taxon>Bacillota</taxon>
        <taxon>Erysipelotrichia</taxon>
        <taxon>Erysipelotrichales</taxon>
        <taxon>Erysipelotrichaceae</taxon>
        <taxon>Dubosiella</taxon>
    </lineage>
</organism>
<name>A0A1U7NMV5_9FIRM</name>
<dbReference type="Proteomes" id="UP000186705">
    <property type="component" value="Unassembled WGS sequence"/>
</dbReference>
<evidence type="ECO:0000313" key="1">
    <source>
        <dbReference type="EMBL" id="OLU46620.1"/>
    </source>
</evidence>
<accession>A0A1U7NMV5</accession>
<evidence type="ECO:0000313" key="2">
    <source>
        <dbReference type="Proteomes" id="UP000186705"/>
    </source>
</evidence>